<dbReference type="PANTHER" id="PTHR11669">
    <property type="entry name" value="REPLICATION FACTOR C / DNA POLYMERASE III GAMMA-TAU SUBUNIT"/>
    <property type="match status" value="1"/>
</dbReference>
<sequence>MSYQVLARKYRPRNFETLVGQEHVVRALSHALRTGRLHHAYLFTGTRGVGKTTLSRILAKSLNCVGPDGQGGITAEPCGVCEPCRAIDAGRFVDYVEMDAASNRGVDEMAQLLEQAVYAPSNARFKVYMIDEVHMLTNHAFNAMLKTLEEPPEHVKFILATTDPQKIPVTVLSRCLQFNLKQMPPGHIVGHLENILGQEGVTFEQPALRLLAQGAHGSMRDALSLTDQAIAYAAGAVTLDAVQGMLGALDQSYLVRLLDALARQDGADLMAVADEMASRSLSYNGALQDLGTLLHRIALAQTVPTAVPEDLPELADIQRLATVFDPQEVQLYYQIAVHGRNEIGLAPDEYAGFTMTLLRMLAFRPGQGGAEQLASPAPAAIARSMPQAQAARPAAAAASAASAPARPAAQAAAAPVSASAQAAAAAQHAPAPRPAPQAHQAPAAPQPAGAGAALSPARAAINAALEAARAASGMRGAAARPRPGPSEAPAAQAAAPAPAPAPAPHPGPAPMASAAPAAARPSSPAPWDQPAARPQAQSAAQPQATMRQAQPQAQAQQGGHDQAVADDEPPSWVTEFSDDTAVAAEAPAAVTAPPPARAQAPSAPTHAYVVTPVPAIGWDGNWPALAASLPLRGVSQQLAFQTELIGCTSDGSSATFRLRVPVDTLRASGNSEKLCAALQERFPAVRVNIDTEIGPVWYTASAEARARREQLQREAEETVGADPFIQALENTFDAFVVPGSVRPIGT</sequence>
<evidence type="ECO:0000256" key="3">
    <source>
        <dbReference type="ARBA" id="ARBA00022695"/>
    </source>
</evidence>
<keyword evidence="8 11" id="KW-0067">ATP-binding</keyword>
<dbReference type="InterPro" id="IPR012763">
    <property type="entry name" value="DNA_pol_III_sug/sutau_N"/>
</dbReference>
<dbReference type="NCBIfam" id="NF005942">
    <property type="entry name" value="PRK07994.1"/>
    <property type="match status" value="1"/>
</dbReference>
<dbReference type="InterPro" id="IPR050238">
    <property type="entry name" value="DNA_Rep/Repair_Clamp_Loader"/>
</dbReference>
<dbReference type="CDD" id="cd18137">
    <property type="entry name" value="HLD_clamp_pol_III_gamma_tau"/>
    <property type="match status" value="1"/>
</dbReference>
<dbReference type="InterPro" id="IPR045085">
    <property type="entry name" value="HLD_clamp_pol_III_gamma_tau"/>
</dbReference>
<feature type="region of interest" description="Disordered" evidence="12">
    <location>
        <begin position="423"/>
        <end position="452"/>
    </location>
</feature>
<dbReference type="NCBIfam" id="TIGR02397">
    <property type="entry name" value="dnaX_nterm"/>
    <property type="match status" value="1"/>
</dbReference>
<dbReference type="Gene3D" id="1.10.8.60">
    <property type="match status" value="1"/>
</dbReference>
<evidence type="ECO:0000313" key="14">
    <source>
        <dbReference type="EMBL" id="MFC5550525.1"/>
    </source>
</evidence>
<evidence type="ECO:0000313" key="15">
    <source>
        <dbReference type="Proteomes" id="UP001596086"/>
    </source>
</evidence>
<dbReference type="SUPFAM" id="SSF48019">
    <property type="entry name" value="post-AAA+ oligomerization domain-like"/>
    <property type="match status" value="1"/>
</dbReference>
<dbReference type="InterPro" id="IPR003593">
    <property type="entry name" value="AAA+_ATPase"/>
</dbReference>
<keyword evidence="7" id="KW-0862">Zinc</keyword>
<dbReference type="Gene3D" id="3.30.300.150">
    <property type="entry name" value="DNA polymerase III, tau subunit, domain V"/>
    <property type="match status" value="1"/>
</dbReference>
<dbReference type="Pfam" id="PF22608">
    <property type="entry name" value="DNAX_ATPase_lid"/>
    <property type="match status" value="1"/>
</dbReference>
<evidence type="ECO:0000256" key="1">
    <source>
        <dbReference type="ARBA" id="ARBA00006360"/>
    </source>
</evidence>
<dbReference type="RefSeq" id="WP_379773239.1">
    <property type="nucleotide sequence ID" value="NZ_JBHSMZ010000015.1"/>
</dbReference>
<dbReference type="InterPro" id="IPR038249">
    <property type="entry name" value="PolIII_tau_V_sf"/>
</dbReference>
<dbReference type="Pfam" id="PF12169">
    <property type="entry name" value="DNA_pol3_gamma3"/>
    <property type="match status" value="1"/>
</dbReference>
<keyword evidence="6 11" id="KW-0547">Nucleotide-binding</keyword>
<evidence type="ECO:0000256" key="5">
    <source>
        <dbReference type="ARBA" id="ARBA00022723"/>
    </source>
</evidence>
<dbReference type="Gene3D" id="1.20.272.10">
    <property type="match status" value="1"/>
</dbReference>
<dbReference type="EC" id="2.7.7.7" evidence="11"/>
<gene>
    <name evidence="11" type="primary">dnaX</name>
    <name evidence="14" type="ORF">ACFPO9_18565</name>
</gene>
<protein>
    <recommendedName>
        <fullName evidence="11">DNA polymerase III subunit gamma/tau</fullName>
        <ecNumber evidence="11">2.7.7.7</ecNumber>
    </recommendedName>
</protein>
<comment type="function">
    <text evidence="11">DNA polymerase III is a complex, multichain enzyme responsible for most of the replicative synthesis in bacteria. This DNA polymerase also exhibits 3' to 5' exonuclease activity.</text>
</comment>
<dbReference type="Proteomes" id="UP001596086">
    <property type="component" value="Unassembled WGS sequence"/>
</dbReference>
<keyword evidence="2 11" id="KW-0808">Transferase</keyword>
<evidence type="ECO:0000256" key="10">
    <source>
        <dbReference type="ARBA" id="ARBA00049244"/>
    </source>
</evidence>
<evidence type="ECO:0000259" key="13">
    <source>
        <dbReference type="SMART" id="SM00382"/>
    </source>
</evidence>
<keyword evidence="5" id="KW-0479">Metal-binding</keyword>
<comment type="caution">
    <text evidence="14">The sequence shown here is derived from an EMBL/GenBank/DDBJ whole genome shotgun (WGS) entry which is preliminary data.</text>
</comment>
<evidence type="ECO:0000256" key="11">
    <source>
        <dbReference type="RuleBase" id="RU364063"/>
    </source>
</evidence>
<accession>A0ABW0S3H3</accession>
<dbReference type="GO" id="GO:0003887">
    <property type="term" value="F:DNA-directed DNA polymerase activity"/>
    <property type="evidence" value="ECO:0007669"/>
    <property type="project" value="UniProtKB-EC"/>
</dbReference>
<evidence type="ECO:0000256" key="8">
    <source>
        <dbReference type="ARBA" id="ARBA00022840"/>
    </source>
</evidence>
<evidence type="ECO:0000256" key="4">
    <source>
        <dbReference type="ARBA" id="ARBA00022705"/>
    </source>
</evidence>
<name>A0ABW0S3H3_9BURK</name>
<keyword evidence="3 11" id="KW-0548">Nucleotidyltransferase</keyword>
<dbReference type="SMART" id="SM00382">
    <property type="entry name" value="AAA"/>
    <property type="match status" value="1"/>
</dbReference>
<keyword evidence="15" id="KW-1185">Reference proteome</keyword>
<feature type="region of interest" description="Disordered" evidence="12">
    <location>
        <begin position="474"/>
        <end position="574"/>
    </location>
</feature>
<evidence type="ECO:0000256" key="12">
    <source>
        <dbReference type="SAM" id="MobiDB-lite"/>
    </source>
</evidence>
<dbReference type="Gene3D" id="3.40.50.300">
    <property type="entry name" value="P-loop containing nucleotide triphosphate hydrolases"/>
    <property type="match status" value="1"/>
</dbReference>
<evidence type="ECO:0000256" key="7">
    <source>
        <dbReference type="ARBA" id="ARBA00022833"/>
    </source>
</evidence>
<feature type="compositionally biased region" description="Pro residues" evidence="12">
    <location>
        <begin position="497"/>
        <end position="509"/>
    </location>
</feature>
<keyword evidence="4 11" id="KW-0235">DNA replication</keyword>
<dbReference type="NCBIfam" id="NF008975">
    <property type="entry name" value="PRK12323.1"/>
    <property type="match status" value="1"/>
</dbReference>
<evidence type="ECO:0000256" key="6">
    <source>
        <dbReference type="ARBA" id="ARBA00022741"/>
    </source>
</evidence>
<dbReference type="InterPro" id="IPR022754">
    <property type="entry name" value="DNA_pol_III_gamma-3"/>
</dbReference>
<proteinExistence type="inferred from homology"/>
<dbReference type="SUPFAM" id="SSF52540">
    <property type="entry name" value="P-loop containing nucleoside triphosphate hydrolases"/>
    <property type="match status" value="1"/>
</dbReference>
<evidence type="ECO:0000256" key="2">
    <source>
        <dbReference type="ARBA" id="ARBA00022679"/>
    </source>
</evidence>
<dbReference type="EMBL" id="JBHSMZ010000015">
    <property type="protein sequence ID" value="MFC5550525.1"/>
    <property type="molecule type" value="Genomic_DNA"/>
</dbReference>
<comment type="subunit">
    <text evidence="11">DNA polymerase III contains a core (composed of alpha, epsilon and theta chains) that associates with a tau subunit. This core dimerizes to form the POLIII' complex. PolIII' associates with the gamma complex (composed of gamma, delta, delta', psi and chi chains) and with the beta chain to form the complete DNA polymerase III complex.</text>
</comment>
<comment type="similarity">
    <text evidence="1 11">Belongs to the DnaX/STICHEL family.</text>
</comment>
<dbReference type="PANTHER" id="PTHR11669:SF0">
    <property type="entry name" value="PROTEIN STICHEL-LIKE 2"/>
    <property type="match status" value="1"/>
</dbReference>
<feature type="compositionally biased region" description="Low complexity" evidence="12">
    <location>
        <begin position="474"/>
        <end position="496"/>
    </location>
</feature>
<feature type="compositionally biased region" description="Low complexity" evidence="12">
    <location>
        <begin position="510"/>
        <end position="562"/>
    </location>
</feature>
<evidence type="ECO:0000256" key="9">
    <source>
        <dbReference type="ARBA" id="ARBA00022932"/>
    </source>
</evidence>
<dbReference type="InterPro" id="IPR027417">
    <property type="entry name" value="P-loop_NTPase"/>
</dbReference>
<keyword evidence="9 11" id="KW-0239">DNA-directed DNA polymerase</keyword>
<reference evidence="15" key="1">
    <citation type="journal article" date="2019" name="Int. J. Syst. Evol. Microbiol.">
        <title>The Global Catalogue of Microorganisms (GCM) 10K type strain sequencing project: providing services to taxonomists for standard genome sequencing and annotation.</title>
        <authorList>
            <consortium name="The Broad Institute Genomics Platform"/>
            <consortium name="The Broad Institute Genome Sequencing Center for Infectious Disease"/>
            <person name="Wu L."/>
            <person name="Ma J."/>
        </authorList>
    </citation>
    <scope>NUCLEOTIDE SEQUENCE [LARGE SCALE GENOMIC DNA]</scope>
    <source>
        <strain evidence="15">CGMCC 4.5798</strain>
    </source>
</reference>
<dbReference type="Pfam" id="PF13177">
    <property type="entry name" value="DNA_pol3_delta2"/>
    <property type="match status" value="1"/>
</dbReference>
<comment type="catalytic activity">
    <reaction evidence="10 11">
        <text>DNA(n) + a 2'-deoxyribonucleoside 5'-triphosphate = DNA(n+1) + diphosphate</text>
        <dbReference type="Rhea" id="RHEA:22508"/>
        <dbReference type="Rhea" id="RHEA-COMP:17339"/>
        <dbReference type="Rhea" id="RHEA-COMP:17340"/>
        <dbReference type="ChEBI" id="CHEBI:33019"/>
        <dbReference type="ChEBI" id="CHEBI:61560"/>
        <dbReference type="ChEBI" id="CHEBI:173112"/>
        <dbReference type="EC" id="2.7.7.7"/>
    </reaction>
</comment>
<organism evidence="14 15">
    <name type="scientific">Massilia aerilata</name>
    <dbReference type="NCBI Taxonomy" id="453817"/>
    <lineage>
        <taxon>Bacteria</taxon>
        <taxon>Pseudomonadati</taxon>
        <taxon>Pseudomonadota</taxon>
        <taxon>Betaproteobacteria</taxon>
        <taxon>Burkholderiales</taxon>
        <taxon>Oxalobacteraceae</taxon>
        <taxon>Telluria group</taxon>
        <taxon>Massilia</taxon>
    </lineage>
</organism>
<dbReference type="CDD" id="cd00009">
    <property type="entry name" value="AAA"/>
    <property type="match status" value="1"/>
</dbReference>
<feature type="domain" description="AAA+ ATPase" evidence="13">
    <location>
        <begin position="37"/>
        <end position="184"/>
    </location>
</feature>
<dbReference type="InterPro" id="IPR008921">
    <property type="entry name" value="DNA_pol3_clamp-load_cplx_C"/>
</dbReference>